<feature type="transmembrane region" description="Helical" evidence="1">
    <location>
        <begin position="133"/>
        <end position="153"/>
    </location>
</feature>
<gene>
    <name evidence="3" type="ORF">JK634_05155</name>
</gene>
<dbReference type="Pfam" id="PF04892">
    <property type="entry name" value="VanZ"/>
    <property type="match status" value="1"/>
</dbReference>
<keyword evidence="4" id="KW-1185">Reference proteome</keyword>
<dbReference type="Proteomes" id="UP000623681">
    <property type="component" value="Unassembled WGS sequence"/>
</dbReference>
<comment type="caution">
    <text evidence="3">The sequence shown here is derived from an EMBL/GenBank/DDBJ whole genome shotgun (WGS) entry which is preliminary data.</text>
</comment>
<evidence type="ECO:0000259" key="2">
    <source>
        <dbReference type="Pfam" id="PF04892"/>
    </source>
</evidence>
<dbReference type="InterPro" id="IPR006976">
    <property type="entry name" value="VanZ-like"/>
</dbReference>
<reference evidence="3" key="1">
    <citation type="submission" date="2021-01" db="EMBL/GenBank/DDBJ databases">
        <title>Genome public.</title>
        <authorList>
            <person name="Liu C."/>
            <person name="Sun Q."/>
        </authorList>
    </citation>
    <scope>NUCLEOTIDE SEQUENCE</scope>
    <source>
        <strain evidence="3">YIM B02565</strain>
    </source>
</reference>
<keyword evidence="1" id="KW-0472">Membrane</keyword>
<organism evidence="3 4">
    <name type="scientific">Clostridium paridis</name>
    <dbReference type="NCBI Taxonomy" id="2803863"/>
    <lineage>
        <taxon>Bacteria</taxon>
        <taxon>Bacillati</taxon>
        <taxon>Bacillota</taxon>
        <taxon>Clostridia</taxon>
        <taxon>Eubacteriales</taxon>
        <taxon>Clostridiaceae</taxon>
        <taxon>Clostridium</taxon>
    </lineage>
</organism>
<sequence>MFINRIVAFIIGIPLVIIIEVFRYFKVKSQNKKFIDYKEVSIVLLFIYLIVLISVTLLPLFINTSGRTMLDRPEPNIVPVFNTVKDMINARMDLRHYMIEFWIINILGNLILLAPLSVLAPIITNKFRSYRSVILLCFSVSLLIEFLQYISYYLGNFRSVDIDDVILNTLGALIGFSIFKILNKRVENYYIEKQLE</sequence>
<feature type="transmembrane region" description="Helical" evidence="1">
    <location>
        <begin position="6"/>
        <end position="25"/>
    </location>
</feature>
<dbReference type="InterPro" id="IPR053150">
    <property type="entry name" value="Teicoplanin_resist-assoc"/>
</dbReference>
<dbReference type="RefSeq" id="WP_202766554.1">
    <property type="nucleotide sequence ID" value="NZ_JAESWA010000017.1"/>
</dbReference>
<evidence type="ECO:0000313" key="4">
    <source>
        <dbReference type="Proteomes" id="UP000623681"/>
    </source>
</evidence>
<dbReference type="AlphaFoldDB" id="A0A937K4G5"/>
<name>A0A937K4G5_9CLOT</name>
<keyword evidence="1" id="KW-0812">Transmembrane</keyword>
<protein>
    <submittedName>
        <fullName evidence="3">VanZ family protein</fullName>
    </submittedName>
</protein>
<proteinExistence type="predicted"/>
<accession>A0A937K4G5</accession>
<dbReference type="PANTHER" id="PTHR36834:SF1">
    <property type="entry name" value="INTEGRAL MEMBRANE PROTEIN"/>
    <property type="match status" value="1"/>
</dbReference>
<feature type="transmembrane region" description="Helical" evidence="1">
    <location>
        <begin position="165"/>
        <end position="183"/>
    </location>
</feature>
<dbReference type="PANTHER" id="PTHR36834">
    <property type="entry name" value="MEMBRANE PROTEIN-RELATED"/>
    <property type="match status" value="1"/>
</dbReference>
<dbReference type="EMBL" id="JAESWA010000017">
    <property type="protein sequence ID" value="MBL4931185.1"/>
    <property type="molecule type" value="Genomic_DNA"/>
</dbReference>
<feature type="domain" description="VanZ-like" evidence="2">
    <location>
        <begin position="46"/>
        <end position="182"/>
    </location>
</feature>
<evidence type="ECO:0000313" key="3">
    <source>
        <dbReference type="EMBL" id="MBL4931185.1"/>
    </source>
</evidence>
<feature type="transmembrane region" description="Helical" evidence="1">
    <location>
        <begin position="101"/>
        <end position="121"/>
    </location>
</feature>
<evidence type="ECO:0000256" key="1">
    <source>
        <dbReference type="SAM" id="Phobius"/>
    </source>
</evidence>
<keyword evidence="1" id="KW-1133">Transmembrane helix</keyword>
<feature type="transmembrane region" description="Helical" evidence="1">
    <location>
        <begin position="37"/>
        <end position="62"/>
    </location>
</feature>